<evidence type="ECO:0000313" key="3">
    <source>
        <dbReference type="Proteomes" id="UP000240974"/>
    </source>
</evidence>
<dbReference type="NCBIfam" id="TIGR00277">
    <property type="entry name" value="HDIG"/>
    <property type="match status" value="1"/>
</dbReference>
<evidence type="ECO:0000313" key="2">
    <source>
        <dbReference type="EMBL" id="PST42465.1"/>
    </source>
</evidence>
<dbReference type="PROSITE" id="PS51831">
    <property type="entry name" value="HD"/>
    <property type="match status" value="1"/>
</dbReference>
<name>A0A2T3G4I3_9FIRM</name>
<dbReference type="CDD" id="cd00077">
    <property type="entry name" value="HDc"/>
    <property type="match status" value="1"/>
</dbReference>
<dbReference type="InterPro" id="IPR006675">
    <property type="entry name" value="HDIG_dom"/>
</dbReference>
<dbReference type="SMART" id="SM00471">
    <property type="entry name" value="HDc"/>
    <property type="match status" value="1"/>
</dbReference>
<reference evidence="2 3" key="1">
    <citation type="journal article" date="2019" name="Int. J. Syst. Evol. Microbiol.">
        <title>Faecalibacillus intestinalis gen. nov., sp. nov. and Faecalibacillus faecis sp. nov., isolated from human faeces.</title>
        <authorList>
            <person name="Seo B."/>
            <person name="Jeon K."/>
            <person name="Baek I."/>
            <person name="Lee Y.M."/>
            <person name="Baek K."/>
            <person name="Ko G."/>
        </authorList>
    </citation>
    <scope>NUCLEOTIDE SEQUENCE [LARGE SCALE GENOMIC DNA]</scope>
    <source>
        <strain evidence="2 3">SNUG30099</strain>
    </source>
</reference>
<dbReference type="EMBL" id="PYLQ01000004">
    <property type="protein sequence ID" value="PST42465.1"/>
    <property type="molecule type" value="Genomic_DNA"/>
</dbReference>
<dbReference type="Proteomes" id="UP000240974">
    <property type="component" value="Unassembled WGS sequence"/>
</dbReference>
<dbReference type="AlphaFoldDB" id="A0A2T3G4I3"/>
<feature type="domain" description="HD" evidence="1">
    <location>
        <begin position="28"/>
        <end position="147"/>
    </location>
</feature>
<protein>
    <submittedName>
        <fullName evidence="2">Phosphodiesterase</fullName>
    </submittedName>
</protein>
<dbReference type="Pfam" id="PF01966">
    <property type="entry name" value="HD"/>
    <property type="match status" value="1"/>
</dbReference>
<proteinExistence type="predicted"/>
<sequence>MFDILKAKESFMNYVRQFDLTNDKIHLKLVHTLEVVRTTEYLCLYENITGVERDLAYLIALLHDIGRFEQIKRFNSFDDRNIDHAKLGVQVLFKEGMIRNFIDDDQYDEIIEKAIAYHSLYKIPNNLEPSLLKQVLLIRDSDKLDNFRVKNIESIQTLFSISDADFYSQRVSQNILKDIENHTLILKENRHNEVDMWVSYMAFVFDLNFKSSYLFIRENDYIHRNMERLHFTGDLKEDMLFVEKTCQSYIEEKCM</sequence>
<comment type="caution">
    <text evidence="2">The sequence shown here is derived from an EMBL/GenBank/DDBJ whole genome shotgun (WGS) entry which is preliminary data.</text>
</comment>
<dbReference type="InterPro" id="IPR006674">
    <property type="entry name" value="HD_domain"/>
</dbReference>
<dbReference type="RefSeq" id="WP_107029417.1">
    <property type="nucleotide sequence ID" value="NZ_JAQEDN010000015.1"/>
</dbReference>
<dbReference type="InterPro" id="IPR003607">
    <property type="entry name" value="HD/PDEase_dom"/>
</dbReference>
<dbReference type="SUPFAM" id="SSF109604">
    <property type="entry name" value="HD-domain/PDEase-like"/>
    <property type="match status" value="1"/>
</dbReference>
<dbReference type="Gene3D" id="1.10.3210.10">
    <property type="entry name" value="Hypothetical protein af1432"/>
    <property type="match status" value="1"/>
</dbReference>
<gene>
    <name evidence="2" type="ORF">C7U54_04120</name>
</gene>
<organism evidence="2 3">
    <name type="scientific">Faecalibacillus intestinalis</name>
    <dbReference type="NCBI Taxonomy" id="1982626"/>
    <lineage>
        <taxon>Bacteria</taxon>
        <taxon>Bacillati</taxon>
        <taxon>Bacillota</taxon>
        <taxon>Erysipelotrichia</taxon>
        <taxon>Erysipelotrichales</taxon>
        <taxon>Coprobacillaceae</taxon>
        <taxon>Faecalibacillus</taxon>
    </lineage>
</organism>
<evidence type="ECO:0000259" key="1">
    <source>
        <dbReference type="PROSITE" id="PS51831"/>
    </source>
</evidence>
<accession>A0A2T3G4I3</accession>
<keyword evidence="3" id="KW-1185">Reference proteome</keyword>